<dbReference type="EMBL" id="KZ679126">
    <property type="protein sequence ID" value="PTB81891.1"/>
    <property type="molecule type" value="Genomic_DNA"/>
</dbReference>
<sequence>MLSMLPEARNEGQYYYQNAVSHNTTPRAPRDCISANRQPAGDSVLVLGSPGMGNTVGSQIMSRPELYRQQRSWH</sequence>
<dbReference type="Proteomes" id="UP000240760">
    <property type="component" value="Unassembled WGS sequence"/>
</dbReference>
<protein>
    <submittedName>
        <fullName evidence="1">Uncharacterized protein</fullName>
    </submittedName>
</protein>
<evidence type="ECO:0000313" key="1">
    <source>
        <dbReference type="EMBL" id="PTB81891.1"/>
    </source>
</evidence>
<dbReference type="AlphaFoldDB" id="A0A2T4CJY8"/>
<proteinExistence type="predicted"/>
<keyword evidence="2" id="KW-1185">Reference proteome</keyword>
<evidence type="ECO:0000313" key="2">
    <source>
        <dbReference type="Proteomes" id="UP000240760"/>
    </source>
</evidence>
<reference evidence="1 2" key="1">
    <citation type="submission" date="2016-07" db="EMBL/GenBank/DDBJ databases">
        <title>Multiple horizontal gene transfer events from other fungi enriched the ability of initially mycotrophic Trichoderma (Ascomycota) to feed on dead plant biomass.</title>
        <authorList>
            <consortium name="DOE Joint Genome Institute"/>
            <person name="Aerts A."/>
            <person name="Atanasova L."/>
            <person name="Chenthamara K."/>
            <person name="Zhang J."/>
            <person name="Grujic M."/>
            <person name="Henrissat B."/>
            <person name="Kuo A."/>
            <person name="Salamov A."/>
            <person name="Lipzen A."/>
            <person name="Labutti K."/>
            <person name="Barry K."/>
            <person name="Miao Y."/>
            <person name="Rahimi M.J."/>
            <person name="Shen Q."/>
            <person name="Grigoriev I.V."/>
            <person name="Kubicek C.P."/>
            <person name="Druzhinina I.S."/>
        </authorList>
    </citation>
    <scope>NUCLEOTIDE SEQUENCE [LARGE SCALE GENOMIC DNA]</scope>
    <source>
        <strain evidence="1 2">ATCC 18648</strain>
    </source>
</reference>
<gene>
    <name evidence="1" type="ORF">M440DRAFT_1397060</name>
</gene>
<name>A0A2T4CJY8_TRILO</name>
<organism evidence="1 2">
    <name type="scientific">Trichoderma longibrachiatum ATCC 18648</name>
    <dbReference type="NCBI Taxonomy" id="983965"/>
    <lineage>
        <taxon>Eukaryota</taxon>
        <taxon>Fungi</taxon>
        <taxon>Dikarya</taxon>
        <taxon>Ascomycota</taxon>
        <taxon>Pezizomycotina</taxon>
        <taxon>Sordariomycetes</taxon>
        <taxon>Hypocreomycetidae</taxon>
        <taxon>Hypocreales</taxon>
        <taxon>Hypocreaceae</taxon>
        <taxon>Trichoderma</taxon>
    </lineage>
</organism>
<accession>A0A2T4CJY8</accession>